<evidence type="ECO:0000313" key="2">
    <source>
        <dbReference type="EMBL" id="OXA40028.1"/>
    </source>
</evidence>
<keyword evidence="4" id="KW-1185">Reference proteome</keyword>
<gene>
    <name evidence="2" type="ORF">Fcan01_25203</name>
    <name evidence="3" type="ORF">Fcan01_25204</name>
</gene>
<feature type="domain" description="O-acyltransferase WSD1 C-terminal" evidence="1">
    <location>
        <begin position="50"/>
        <end position="132"/>
    </location>
</feature>
<dbReference type="InterPro" id="IPR009721">
    <property type="entry name" value="O-acyltransferase_WSD1_C"/>
</dbReference>
<comment type="caution">
    <text evidence="3">The sequence shown here is derived from an EMBL/GenBank/DDBJ whole genome shotgun (WGS) entry which is preliminary data.</text>
</comment>
<organism evidence="3 4">
    <name type="scientific">Folsomia candida</name>
    <name type="common">Springtail</name>
    <dbReference type="NCBI Taxonomy" id="158441"/>
    <lineage>
        <taxon>Eukaryota</taxon>
        <taxon>Metazoa</taxon>
        <taxon>Ecdysozoa</taxon>
        <taxon>Arthropoda</taxon>
        <taxon>Hexapoda</taxon>
        <taxon>Collembola</taxon>
        <taxon>Entomobryomorpha</taxon>
        <taxon>Isotomoidea</taxon>
        <taxon>Isotomidae</taxon>
        <taxon>Proisotominae</taxon>
        <taxon>Folsomia</taxon>
    </lineage>
</organism>
<accession>A0A226D4C4</accession>
<protein>
    <recommendedName>
        <fullName evidence="1">O-acyltransferase WSD1 C-terminal domain-containing protein</fullName>
    </recommendedName>
</protein>
<dbReference type="Pfam" id="PF06974">
    <property type="entry name" value="WS_DGAT_C"/>
    <property type="match status" value="1"/>
</dbReference>
<dbReference type="EMBL" id="LNIX01000036">
    <property type="protein sequence ID" value="OXA40033.1"/>
    <property type="molecule type" value="Genomic_DNA"/>
</dbReference>
<sequence>MPLSEEKIDHRLTQISDQFSHLFNSPDLLGITAFHRAGALISGCLETDMRIPNFGTLVHSNVSTFKENPFELFGNPVELLVPINGLLQRHCSIAIISMSYNGKMGIAITADRTLFSLPDELERVINDVVREISEIGEMNWLREEDDMTLV</sequence>
<dbReference type="EMBL" id="LNIX01000036">
    <property type="protein sequence ID" value="OXA40028.1"/>
    <property type="molecule type" value="Genomic_DNA"/>
</dbReference>
<dbReference type="OrthoDB" id="619536at2759"/>
<dbReference type="Proteomes" id="UP000198287">
    <property type="component" value="Unassembled WGS sequence"/>
</dbReference>
<name>A0A226D4C4_FOLCA</name>
<evidence type="ECO:0000313" key="4">
    <source>
        <dbReference type="Proteomes" id="UP000198287"/>
    </source>
</evidence>
<evidence type="ECO:0000259" key="1">
    <source>
        <dbReference type="Pfam" id="PF06974"/>
    </source>
</evidence>
<evidence type="ECO:0000313" key="3">
    <source>
        <dbReference type="EMBL" id="OXA40033.1"/>
    </source>
</evidence>
<reference evidence="3 4" key="1">
    <citation type="submission" date="2015-12" db="EMBL/GenBank/DDBJ databases">
        <title>The genome of Folsomia candida.</title>
        <authorList>
            <person name="Faddeeva A."/>
            <person name="Derks M.F."/>
            <person name="Anvar Y."/>
            <person name="Smit S."/>
            <person name="Van Straalen N."/>
            <person name="Roelofs D."/>
        </authorList>
    </citation>
    <scope>NUCLEOTIDE SEQUENCE [LARGE SCALE GENOMIC DNA]</scope>
    <source>
        <strain evidence="3 4">VU population</strain>
        <tissue evidence="3">Whole body</tissue>
    </source>
</reference>
<dbReference type="AlphaFoldDB" id="A0A226D4C4"/>
<proteinExistence type="predicted"/>